<dbReference type="Gene3D" id="1.10.287.950">
    <property type="entry name" value="Methyl-accepting chemotaxis protein"/>
    <property type="match status" value="1"/>
</dbReference>
<dbReference type="RefSeq" id="WP_105959304.1">
    <property type="nucleotide sequence ID" value="NZ_PVNS01000008.1"/>
</dbReference>
<evidence type="ECO:0000256" key="2">
    <source>
        <dbReference type="PROSITE-ProRule" id="PRU00284"/>
    </source>
</evidence>
<keyword evidence="1 2" id="KW-0807">Transducer</keyword>
<dbReference type="InterPro" id="IPR004089">
    <property type="entry name" value="MCPsignal_dom"/>
</dbReference>
<evidence type="ECO:0000256" key="1">
    <source>
        <dbReference type="ARBA" id="ARBA00023224"/>
    </source>
</evidence>
<dbReference type="AlphaFoldDB" id="A0A2P6MGP4"/>
<gene>
    <name evidence="4" type="ORF">C6I21_09930</name>
</gene>
<dbReference type="Proteomes" id="UP000243650">
    <property type="component" value="Unassembled WGS sequence"/>
</dbReference>
<accession>A0A2P6MGP4</accession>
<dbReference type="EMBL" id="PVNS01000008">
    <property type="protein sequence ID" value="PRO65465.1"/>
    <property type="molecule type" value="Genomic_DNA"/>
</dbReference>
<dbReference type="PROSITE" id="PS50111">
    <property type="entry name" value="CHEMOTAXIS_TRANSDUC_2"/>
    <property type="match status" value="1"/>
</dbReference>
<evidence type="ECO:0000313" key="5">
    <source>
        <dbReference type="Proteomes" id="UP000243650"/>
    </source>
</evidence>
<evidence type="ECO:0000259" key="3">
    <source>
        <dbReference type="PROSITE" id="PS50111"/>
    </source>
</evidence>
<dbReference type="PANTHER" id="PTHR32089">
    <property type="entry name" value="METHYL-ACCEPTING CHEMOTAXIS PROTEIN MCPB"/>
    <property type="match status" value="1"/>
</dbReference>
<proteinExistence type="predicted"/>
<reference evidence="4 5" key="1">
    <citation type="submission" date="2018-03" db="EMBL/GenBank/DDBJ databases">
        <title>Bacillus urumqiensis sp. nov., a moderately haloalkaliphilic bacterium isolated from a salt lake.</title>
        <authorList>
            <person name="Zhao B."/>
            <person name="Liao Z."/>
        </authorList>
    </citation>
    <scope>NUCLEOTIDE SEQUENCE [LARGE SCALE GENOMIC DNA]</scope>
    <source>
        <strain evidence="4 5">BZ-SZ-XJ18</strain>
    </source>
</reference>
<comment type="caution">
    <text evidence="4">The sequence shown here is derived from an EMBL/GenBank/DDBJ whole genome shotgun (WGS) entry which is preliminary data.</text>
</comment>
<protein>
    <recommendedName>
        <fullName evidence="3">Methyl-accepting transducer domain-containing protein</fullName>
    </recommendedName>
</protein>
<name>A0A2P6MGP4_ALKUR</name>
<dbReference type="GO" id="GO:0007165">
    <property type="term" value="P:signal transduction"/>
    <property type="evidence" value="ECO:0007669"/>
    <property type="project" value="UniProtKB-KW"/>
</dbReference>
<dbReference type="GO" id="GO:0016020">
    <property type="term" value="C:membrane"/>
    <property type="evidence" value="ECO:0007669"/>
    <property type="project" value="InterPro"/>
</dbReference>
<dbReference type="Pfam" id="PF00015">
    <property type="entry name" value="MCPsignal"/>
    <property type="match status" value="1"/>
</dbReference>
<evidence type="ECO:0000313" key="4">
    <source>
        <dbReference type="EMBL" id="PRO65465.1"/>
    </source>
</evidence>
<dbReference type="SMART" id="SM00283">
    <property type="entry name" value="MA"/>
    <property type="match status" value="1"/>
</dbReference>
<keyword evidence="5" id="KW-1185">Reference proteome</keyword>
<organism evidence="4 5">
    <name type="scientific">Alkalicoccus urumqiensis</name>
    <name type="common">Bacillus urumqiensis</name>
    <dbReference type="NCBI Taxonomy" id="1548213"/>
    <lineage>
        <taxon>Bacteria</taxon>
        <taxon>Bacillati</taxon>
        <taxon>Bacillota</taxon>
        <taxon>Bacilli</taxon>
        <taxon>Bacillales</taxon>
        <taxon>Bacillaceae</taxon>
        <taxon>Alkalicoccus</taxon>
    </lineage>
</organism>
<dbReference type="PANTHER" id="PTHR32089:SF112">
    <property type="entry name" value="LYSOZYME-LIKE PROTEIN-RELATED"/>
    <property type="match status" value="1"/>
</dbReference>
<dbReference type="OrthoDB" id="9807021at2"/>
<feature type="domain" description="Methyl-accepting transducer" evidence="3">
    <location>
        <begin position="123"/>
        <end position="289"/>
    </location>
</feature>
<sequence length="289" mass="31614">MLGLKNDKLRSMTDEEILQAIAVSAPVFQAVSKDDFMMDIVTKDTWYAHFPGETIDVEVAVGAPIPDDDHVMQSALRGVPQSGRPPYEAYNAHFLGRTEPIRNGRGEVIGAIGIGYNIDQLIHIEENLDQTESALASVNQYIEDIRRASAALEESSSSLEAQTEEVNKSVKNIDGVLALIDKVSSQTNILGLNASIEAARAGEHGRGFSVVADEVRKLAGETIKAAEQIRSDIQTIQSAMKQLLDSFSKVDHSVENNAELVEKFAVVNTKLKEMNENMSTSVRRMLDVS</sequence>
<dbReference type="SUPFAM" id="SSF58104">
    <property type="entry name" value="Methyl-accepting chemotaxis protein (MCP) signaling domain"/>
    <property type="match status" value="1"/>
</dbReference>